<gene>
    <name evidence="14" type="ORF">LUZ63_010023</name>
</gene>
<evidence type="ECO:0000256" key="4">
    <source>
        <dbReference type="ARBA" id="ARBA00022676"/>
    </source>
</evidence>
<comment type="similarity">
    <text evidence="3">Belongs to the glycosyltransferase GT106 family.</text>
</comment>
<keyword evidence="6" id="KW-0812">Transmembrane</keyword>
<dbReference type="InterPro" id="IPR019378">
    <property type="entry name" value="GDP-Fuc_O-FucTrfase"/>
</dbReference>
<evidence type="ECO:0000256" key="11">
    <source>
        <dbReference type="ARBA" id="ARBA00023253"/>
    </source>
</evidence>
<keyword evidence="5" id="KW-0808">Transferase</keyword>
<evidence type="ECO:0000256" key="12">
    <source>
        <dbReference type="ARBA" id="ARBA00023277"/>
    </source>
</evidence>
<evidence type="ECO:0000256" key="5">
    <source>
        <dbReference type="ARBA" id="ARBA00022679"/>
    </source>
</evidence>
<comment type="caution">
    <text evidence="14">The sequence shown here is derived from an EMBL/GenBank/DDBJ whole genome shotgun (WGS) entry which is preliminary data.</text>
</comment>
<comment type="pathway">
    <text evidence="2">Glycan metabolism.</text>
</comment>
<dbReference type="Proteomes" id="UP001151287">
    <property type="component" value="Unassembled WGS sequence"/>
</dbReference>
<sequence length="336" mass="39331">MKIFMDALRDGVAIVEALPQQYEGIKPYEIEPISFSDSSYYRSLSNILEEHKVVKFMHTNSRLSNNNVPYSIQKLRCRANFEALQFTPYIEELGRIIVNRLRSGGRPYIALHLRYEKEMLSFTGCDYNMTSAEVEELRSMRYSVQHWRYKKINGTERRLQGRCPMTPRETVLFLTAMGYASTTNIYIPSGKIYGARRLNLLREVYPNLHTHFTLSTKEELQPLVNYQNKLAAIDFVVARESDVFVYTHNGNMAKAVRGHRRFNGFLKKINPDRKILVELIDQLDRGDISWQKFQDKVRDAHQNRIGEPYQRERGETPWFEESFYANPLPECMCSQG</sequence>
<keyword evidence="8" id="KW-1133">Transmembrane helix</keyword>
<dbReference type="PIRSF" id="PIRSF009360">
    <property type="entry name" value="UCP009360"/>
    <property type="match status" value="1"/>
</dbReference>
<dbReference type="GO" id="GO:0016757">
    <property type="term" value="F:glycosyltransferase activity"/>
    <property type="evidence" value="ECO:0007669"/>
    <property type="project" value="UniProtKB-KW"/>
</dbReference>
<evidence type="ECO:0000256" key="8">
    <source>
        <dbReference type="ARBA" id="ARBA00022989"/>
    </source>
</evidence>
<dbReference type="InterPro" id="IPR024709">
    <property type="entry name" value="FucosylTrfase_pln"/>
</dbReference>
<dbReference type="GO" id="GO:0005737">
    <property type="term" value="C:cytoplasm"/>
    <property type="evidence" value="ECO:0007669"/>
    <property type="project" value="TreeGrafter"/>
</dbReference>
<keyword evidence="4" id="KW-0328">Glycosyltransferase</keyword>
<protein>
    <recommendedName>
        <fullName evidence="13">O-fucosyltransferase family protein</fullName>
    </recommendedName>
</protein>
<evidence type="ECO:0000256" key="6">
    <source>
        <dbReference type="ARBA" id="ARBA00022692"/>
    </source>
</evidence>
<dbReference type="PANTHER" id="PTHR31741">
    <property type="entry name" value="OS02G0726500 PROTEIN-RELATED"/>
    <property type="match status" value="1"/>
</dbReference>
<organism evidence="14 15">
    <name type="scientific">Rhynchospora breviuscula</name>
    <dbReference type="NCBI Taxonomy" id="2022672"/>
    <lineage>
        <taxon>Eukaryota</taxon>
        <taxon>Viridiplantae</taxon>
        <taxon>Streptophyta</taxon>
        <taxon>Embryophyta</taxon>
        <taxon>Tracheophyta</taxon>
        <taxon>Spermatophyta</taxon>
        <taxon>Magnoliopsida</taxon>
        <taxon>Liliopsida</taxon>
        <taxon>Poales</taxon>
        <taxon>Cyperaceae</taxon>
        <taxon>Cyperoideae</taxon>
        <taxon>Rhynchosporeae</taxon>
        <taxon>Rhynchospora</taxon>
    </lineage>
</organism>
<evidence type="ECO:0000256" key="9">
    <source>
        <dbReference type="ARBA" id="ARBA00023136"/>
    </source>
</evidence>
<keyword evidence="15" id="KW-1185">Reference proteome</keyword>
<keyword evidence="10" id="KW-0325">Glycoprotein</keyword>
<evidence type="ECO:0000256" key="1">
    <source>
        <dbReference type="ARBA" id="ARBA00004606"/>
    </source>
</evidence>
<dbReference type="PANTHER" id="PTHR31741:SF4">
    <property type="entry name" value="O-FUCOSYLTRANSFERASE 28"/>
    <property type="match status" value="1"/>
</dbReference>
<dbReference type="Pfam" id="PF10250">
    <property type="entry name" value="O-FucT"/>
    <property type="match status" value="1"/>
</dbReference>
<comment type="subcellular location">
    <subcellularLocation>
        <location evidence="1">Membrane</location>
        <topology evidence="1">Single-pass type II membrane protein</topology>
    </subcellularLocation>
</comment>
<evidence type="ECO:0000256" key="13">
    <source>
        <dbReference type="ARBA" id="ARBA00030350"/>
    </source>
</evidence>
<reference evidence="14" key="1">
    <citation type="journal article" date="2022" name="Cell">
        <title>Repeat-based holocentromeres influence genome architecture and karyotype evolution.</title>
        <authorList>
            <person name="Hofstatter P.G."/>
            <person name="Thangavel G."/>
            <person name="Lux T."/>
            <person name="Neumann P."/>
            <person name="Vondrak T."/>
            <person name="Novak P."/>
            <person name="Zhang M."/>
            <person name="Costa L."/>
            <person name="Castellani M."/>
            <person name="Scott A."/>
            <person name="Toegelov H."/>
            <person name="Fuchs J."/>
            <person name="Mata-Sucre Y."/>
            <person name="Dias Y."/>
            <person name="Vanzela A.L.L."/>
            <person name="Huettel B."/>
            <person name="Almeida C.C.S."/>
            <person name="Simkova H."/>
            <person name="Souza G."/>
            <person name="Pedrosa-Harand A."/>
            <person name="Macas J."/>
            <person name="Mayer K.F.X."/>
            <person name="Houben A."/>
            <person name="Marques A."/>
        </authorList>
    </citation>
    <scope>NUCLEOTIDE SEQUENCE</scope>
    <source>
        <strain evidence="14">RhyBre1mFocal</strain>
    </source>
</reference>
<dbReference type="FunFam" id="3.40.50.11350:FF:000011">
    <property type="entry name" value="O-fucosyltransferase 28"/>
    <property type="match status" value="1"/>
</dbReference>
<keyword evidence="9" id="KW-0472">Membrane</keyword>
<evidence type="ECO:0000256" key="2">
    <source>
        <dbReference type="ARBA" id="ARBA00004881"/>
    </source>
</evidence>
<evidence type="ECO:0000256" key="3">
    <source>
        <dbReference type="ARBA" id="ARBA00007737"/>
    </source>
</evidence>
<accession>A0A9Q0CGB1</accession>
<dbReference type="GO" id="GO:0016020">
    <property type="term" value="C:membrane"/>
    <property type="evidence" value="ECO:0007669"/>
    <property type="project" value="UniProtKB-SubCell"/>
</dbReference>
<keyword evidence="12" id="KW-0119">Carbohydrate metabolism</keyword>
<evidence type="ECO:0000313" key="14">
    <source>
        <dbReference type="EMBL" id="KAJ1693325.1"/>
    </source>
</evidence>
<evidence type="ECO:0000313" key="15">
    <source>
        <dbReference type="Proteomes" id="UP001151287"/>
    </source>
</evidence>
<proteinExistence type="inferred from homology"/>
<evidence type="ECO:0000256" key="10">
    <source>
        <dbReference type="ARBA" id="ARBA00023180"/>
    </source>
</evidence>
<dbReference type="AlphaFoldDB" id="A0A9Q0CGB1"/>
<name>A0A9Q0CGB1_9POAL</name>
<evidence type="ECO:0000256" key="7">
    <source>
        <dbReference type="ARBA" id="ARBA00022968"/>
    </source>
</evidence>
<keyword evidence="11" id="KW-0294">Fucose metabolism</keyword>
<dbReference type="OrthoDB" id="2015856at2759"/>
<dbReference type="GO" id="GO:0006004">
    <property type="term" value="P:fucose metabolic process"/>
    <property type="evidence" value="ECO:0007669"/>
    <property type="project" value="UniProtKB-KW"/>
</dbReference>
<keyword evidence="7" id="KW-0735">Signal-anchor</keyword>
<dbReference type="EMBL" id="JAMQYH010000003">
    <property type="protein sequence ID" value="KAJ1693325.1"/>
    <property type="molecule type" value="Genomic_DNA"/>
</dbReference>